<proteinExistence type="predicted"/>
<gene>
    <name evidence="2" type="ORF">GCM10023331_04330</name>
</gene>
<dbReference type="RefSeq" id="WP_345368816.1">
    <property type="nucleotide sequence ID" value="NZ_BAABJX010000009.1"/>
</dbReference>
<organism evidence="2 3">
    <name type="scientific">Algivirga pacifica</name>
    <dbReference type="NCBI Taxonomy" id="1162670"/>
    <lineage>
        <taxon>Bacteria</taxon>
        <taxon>Pseudomonadati</taxon>
        <taxon>Bacteroidota</taxon>
        <taxon>Cytophagia</taxon>
        <taxon>Cytophagales</taxon>
        <taxon>Flammeovirgaceae</taxon>
        <taxon>Algivirga</taxon>
    </lineage>
</organism>
<sequence length="165" mass="18520">MQKSLYILLLLTFLSLQGALAQTFLAIDRYDAKRIKLYEGDQLWFKVKDDNFLHEDEILALKDSSVVMSKSGAEIPLTAFEEIRFKRKGIEIARIGTLGLGLGFLLSAAIEPAVSNNEYDAGEHAAIGAGFIAANLILRFFKWKKYPIEKEKARVQILDTTPENP</sequence>
<feature type="chain" id="PRO_5046146401" evidence="1">
    <location>
        <begin position="22"/>
        <end position="165"/>
    </location>
</feature>
<reference evidence="3" key="1">
    <citation type="journal article" date="2019" name="Int. J. Syst. Evol. Microbiol.">
        <title>The Global Catalogue of Microorganisms (GCM) 10K type strain sequencing project: providing services to taxonomists for standard genome sequencing and annotation.</title>
        <authorList>
            <consortium name="The Broad Institute Genomics Platform"/>
            <consortium name="The Broad Institute Genome Sequencing Center for Infectious Disease"/>
            <person name="Wu L."/>
            <person name="Ma J."/>
        </authorList>
    </citation>
    <scope>NUCLEOTIDE SEQUENCE [LARGE SCALE GENOMIC DNA]</scope>
    <source>
        <strain evidence="3">JCM 18326</strain>
    </source>
</reference>
<accession>A0ABP9CZN7</accession>
<dbReference type="EMBL" id="BAABJX010000009">
    <property type="protein sequence ID" value="GAA4823051.1"/>
    <property type="molecule type" value="Genomic_DNA"/>
</dbReference>
<name>A0ABP9CZN7_9BACT</name>
<protein>
    <submittedName>
        <fullName evidence="2">Uncharacterized protein</fullName>
    </submittedName>
</protein>
<dbReference type="Proteomes" id="UP001500298">
    <property type="component" value="Unassembled WGS sequence"/>
</dbReference>
<feature type="signal peptide" evidence="1">
    <location>
        <begin position="1"/>
        <end position="21"/>
    </location>
</feature>
<keyword evidence="3" id="KW-1185">Reference proteome</keyword>
<evidence type="ECO:0000256" key="1">
    <source>
        <dbReference type="SAM" id="SignalP"/>
    </source>
</evidence>
<keyword evidence="1" id="KW-0732">Signal</keyword>
<evidence type="ECO:0000313" key="2">
    <source>
        <dbReference type="EMBL" id="GAA4823051.1"/>
    </source>
</evidence>
<evidence type="ECO:0000313" key="3">
    <source>
        <dbReference type="Proteomes" id="UP001500298"/>
    </source>
</evidence>
<comment type="caution">
    <text evidence="2">The sequence shown here is derived from an EMBL/GenBank/DDBJ whole genome shotgun (WGS) entry which is preliminary data.</text>
</comment>